<comment type="caution">
    <text evidence="3">The sequence shown here is derived from an EMBL/GenBank/DDBJ whole genome shotgun (WGS) entry which is preliminary data.</text>
</comment>
<dbReference type="Pfam" id="PF22669">
    <property type="entry name" value="Exo_endo_phos2"/>
    <property type="match status" value="2"/>
</dbReference>
<gene>
    <name evidence="3" type="ORF">H2201_005881</name>
</gene>
<accession>A0ABQ9NNS4</accession>
<feature type="compositionally biased region" description="Basic and acidic residues" evidence="1">
    <location>
        <begin position="482"/>
        <end position="498"/>
    </location>
</feature>
<organism evidence="3 4">
    <name type="scientific">Coniosporium apollinis</name>
    <dbReference type="NCBI Taxonomy" id="61459"/>
    <lineage>
        <taxon>Eukaryota</taxon>
        <taxon>Fungi</taxon>
        <taxon>Dikarya</taxon>
        <taxon>Ascomycota</taxon>
        <taxon>Pezizomycotina</taxon>
        <taxon>Dothideomycetes</taxon>
        <taxon>Dothideomycetes incertae sedis</taxon>
        <taxon>Coniosporium</taxon>
    </lineage>
</organism>
<dbReference type="Proteomes" id="UP001172684">
    <property type="component" value="Unassembled WGS sequence"/>
</dbReference>
<feature type="region of interest" description="Disordered" evidence="1">
    <location>
        <begin position="339"/>
        <end position="397"/>
    </location>
</feature>
<dbReference type="EMBL" id="JAPDRL010000046">
    <property type="protein sequence ID" value="KAJ9663003.1"/>
    <property type="molecule type" value="Genomic_DNA"/>
</dbReference>
<evidence type="ECO:0000259" key="2">
    <source>
        <dbReference type="SMART" id="SM00128"/>
    </source>
</evidence>
<name>A0ABQ9NNS4_9PEZI</name>
<reference evidence="3" key="1">
    <citation type="submission" date="2022-10" db="EMBL/GenBank/DDBJ databases">
        <title>Culturing micro-colonial fungi from biological soil crusts in the Mojave desert and describing Neophaeococcomyces mojavensis, and introducing the new genera and species Taxawa tesnikishii.</title>
        <authorList>
            <person name="Kurbessoian T."/>
            <person name="Stajich J.E."/>
        </authorList>
    </citation>
    <scope>NUCLEOTIDE SEQUENCE</scope>
    <source>
        <strain evidence="3">TK_1</strain>
    </source>
</reference>
<proteinExistence type="predicted"/>
<dbReference type="SUPFAM" id="SSF56219">
    <property type="entry name" value="DNase I-like"/>
    <property type="match status" value="1"/>
</dbReference>
<feature type="region of interest" description="Disordered" evidence="1">
    <location>
        <begin position="1"/>
        <end position="32"/>
    </location>
</feature>
<sequence length="1046" mass="116372">MPSAESLDQDIPGAFPASAGSDTIAPGYSSQQTLSQAVHARRAEFTRPKEIRIKIGSWNVAAFKGTEKDIGGWFVEGKGIAEALSGLTVSNPDESHGEDIQGSPAERESVTEQEKRVTKKEPTIPKNDAGSIPGGDEIGLYVLGLQEVVDITSAAEALRPYTDPAAANRFKAALEEALPSGYRLIAEQQLIGLLLLIYASPDVAPDIQSVSTTSVGTGLMGYMGNKGAVTARIVLGETTRLVFVNCHLSAGADKASLERRNWDAEQIISRTRFAPIIDSWGVSQPSSEKIGDEDFAFWFGDLNYRLEGMPGDDVRRLLMLHTRNEYDPSKPAAKKIEEEIAQPTTLSRINTTSDLSTDSPTASSASSTASEMNSDRASRPSTRDTSIDDRPLPAKYDPAHLQTTLSSLLPHDELHQQQKARKAFYDGWREGPIQFLPTYKYDRGSVGVFDSSEKRRTPSWCDRILYRTRRDKLAYENRLREEEAARKRDEEMKAKGMDEASEDEDVLFDYNPETDGDEYDEYADAESDVVITKDGFEDSIHLEYYTAHQRVLSSDHKPLDAVFRLKYDAVVPELKARIHQEVARELDRAENEGRPVITLIVDDSKGSDSGDVIDDDDAHFEGVNFRSVRYAQPKRRSITIANTGRVPATIGFVDRPVGAGQSGGPTPSYLKVEFDREPDAKTKDHDFAAQDAYTLEPGEAVNVTLTLQVKDVQLIRDLNSGAKTLDDILVLRVKDGRDHFLPIHGKWLETSFGRSIDKLIRIPEGGIRRLQHQKPKSSNCVDDTAPVKWSAPRELFRLTECVEELVERVVAEWDMVNCQEGGEKPPWEKVAGWPFAEESWGLVDQPRREKMKLGVYEAIDCDTSFDAAFEAETPALQRLEILAEVLLEFLSSMEDGIITAHLWTKLESGIIAREKTKKYLSLEDERTWILEIMAAAPNHNVSLVLITSMLSRISNEIANTVKAPTEPKKDADLPASPRANVRRRALSNVPAVARRQLVDRSLASIFAGVVIRAHEDSKAKEKERRASEERRVRVIEIFLKEEGVPA</sequence>
<dbReference type="InterPro" id="IPR046985">
    <property type="entry name" value="IP5"/>
</dbReference>
<dbReference type="InterPro" id="IPR000300">
    <property type="entry name" value="IPPc"/>
</dbReference>
<feature type="compositionally biased region" description="Low complexity" evidence="1">
    <location>
        <begin position="351"/>
        <end position="370"/>
    </location>
</feature>
<evidence type="ECO:0000313" key="3">
    <source>
        <dbReference type="EMBL" id="KAJ9663003.1"/>
    </source>
</evidence>
<dbReference type="Gene3D" id="2.60.40.10">
    <property type="entry name" value="Immunoglobulins"/>
    <property type="match status" value="1"/>
</dbReference>
<feature type="region of interest" description="Disordered" evidence="1">
    <location>
        <begin position="482"/>
        <end position="513"/>
    </location>
</feature>
<dbReference type="PANTHER" id="PTHR11200:SF300">
    <property type="entry name" value="TYPE II INOSITOL 1,4,5-TRISPHOSPHATE 5-PHOSPHATASE"/>
    <property type="match status" value="1"/>
</dbReference>
<protein>
    <recommendedName>
        <fullName evidence="2">Inositol polyphosphate-related phosphatase domain-containing protein</fullName>
    </recommendedName>
</protein>
<dbReference type="SMART" id="SM00128">
    <property type="entry name" value="IPPc"/>
    <property type="match status" value="1"/>
</dbReference>
<feature type="compositionally biased region" description="Basic and acidic residues" evidence="1">
    <location>
        <begin position="373"/>
        <end position="392"/>
    </location>
</feature>
<keyword evidence="4" id="KW-1185">Reference proteome</keyword>
<dbReference type="InterPro" id="IPR036691">
    <property type="entry name" value="Endo/exonu/phosph_ase_sf"/>
</dbReference>
<dbReference type="InterPro" id="IPR048869">
    <property type="entry name" value="OCRL-1_2_ASH"/>
</dbReference>
<feature type="compositionally biased region" description="Basic and acidic residues" evidence="1">
    <location>
        <begin position="93"/>
        <end position="123"/>
    </location>
</feature>
<feature type="compositionally biased region" description="Acidic residues" evidence="1">
    <location>
        <begin position="499"/>
        <end position="513"/>
    </location>
</feature>
<dbReference type="Gene3D" id="3.60.10.10">
    <property type="entry name" value="Endonuclease/exonuclease/phosphatase"/>
    <property type="match status" value="1"/>
</dbReference>
<evidence type="ECO:0000256" key="1">
    <source>
        <dbReference type="SAM" id="MobiDB-lite"/>
    </source>
</evidence>
<feature type="region of interest" description="Disordered" evidence="1">
    <location>
        <begin position="88"/>
        <end position="131"/>
    </location>
</feature>
<evidence type="ECO:0000313" key="4">
    <source>
        <dbReference type="Proteomes" id="UP001172684"/>
    </source>
</evidence>
<dbReference type="InterPro" id="IPR013783">
    <property type="entry name" value="Ig-like_fold"/>
</dbReference>
<feature type="domain" description="Inositol polyphosphate-related phosphatase" evidence="2">
    <location>
        <begin position="49"/>
        <end position="571"/>
    </location>
</feature>
<dbReference type="Pfam" id="PF21310">
    <property type="entry name" value="OCRL-like_ASH"/>
    <property type="match status" value="1"/>
</dbReference>
<dbReference type="PANTHER" id="PTHR11200">
    <property type="entry name" value="INOSITOL 5-PHOSPHATASE"/>
    <property type="match status" value="1"/>
</dbReference>